<evidence type="ECO:0000313" key="4">
    <source>
        <dbReference type="WBParaSite" id="GPLIN_000348400"/>
    </source>
</evidence>
<keyword evidence="3" id="KW-1185">Reference proteome</keyword>
<proteinExistence type="predicted"/>
<evidence type="ECO:0000313" key="3">
    <source>
        <dbReference type="Proteomes" id="UP000050741"/>
    </source>
</evidence>
<sequence length="127" mass="14066">MFFKLFAIFFILLVHGQQSTQEKKEFVCIMDTTEFKFDKCEPYDSKLPVETQQSGKTIPPKQQQQQQLLQKVPDLDVLVAMKAGGSDGCASLHLSSLTLLAIGALASFVLLILIGVAICFGCKMLHK</sequence>
<keyword evidence="1" id="KW-0472">Membrane</keyword>
<name>A0A183BS98_GLOPA</name>
<dbReference type="WBParaSite" id="GPLIN_000348400">
    <property type="protein sequence ID" value="GPLIN_000348400"/>
    <property type="gene ID" value="GPLIN_000348400"/>
</dbReference>
<evidence type="ECO:0000256" key="2">
    <source>
        <dbReference type="SAM" id="SignalP"/>
    </source>
</evidence>
<feature type="chain" id="PRO_5008146567" evidence="2">
    <location>
        <begin position="17"/>
        <end position="127"/>
    </location>
</feature>
<feature type="signal peptide" evidence="2">
    <location>
        <begin position="1"/>
        <end position="16"/>
    </location>
</feature>
<dbReference type="AlphaFoldDB" id="A0A183BS98"/>
<reference evidence="3" key="2">
    <citation type="submission" date="2014-05" db="EMBL/GenBank/DDBJ databases">
        <title>The genome and life-stage specific transcriptomes of Globodera pallida elucidate key aspects of plant parasitism by a cyst nematode.</title>
        <authorList>
            <person name="Cotton J.A."/>
            <person name="Lilley C.J."/>
            <person name="Jones L.M."/>
            <person name="Kikuchi T."/>
            <person name="Reid A.J."/>
            <person name="Thorpe P."/>
            <person name="Tsai I.J."/>
            <person name="Beasley H."/>
            <person name="Blok V."/>
            <person name="Cock P.J.A."/>
            <person name="Van den Akker S.E."/>
            <person name="Holroyd N."/>
            <person name="Hunt M."/>
            <person name="Mantelin S."/>
            <person name="Naghra H."/>
            <person name="Pain A."/>
            <person name="Palomares-Rius J.E."/>
            <person name="Zarowiecki M."/>
            <person name="Berriman M."/>
            <person name="Jones J.T."/>
            <person name="Urwin P.E."/>
        </authorList>
    </citation>
    <scope>NUCLEOTIDE SEQUENCE [LARGE SCALE GENOMIC DNA]</scope>
    <source>
        <strain evidence="3">Lindley</strain>
    </source>
</reference>
<accession>A0A183BS98</accession>
<organism evidence="3 4">
    <name type="scientific">Globodera pallida</name>
    <name type="common">Potato cyst nematode worm</name>
    <name type="synonym">Heterodera pallida</name>
    <dbReference type="NCBI Taxonomy" id="36090"/>
    <lineage>
        <taxon>Eukaryota</taxon>
        <taxon>Metazoa</taxon>
        <taxon>Ecdysozoa</taxon>
        <taxon>Nematoda</taxon>
        <taxon>Chromadorea</taxon>
        <taxon>Rhabditida</taxon>
        <taxon>Tylenchina</taxon>
        <taxon>Tylenchomorpha</taxon>
        <taxon>Tylenchoidea</taxon>
        <taxon>Heteroderidae</taxon>
        <taxon>Heteroderinae</taxon>
        <taxon>Globodera</taxon>
    </lineage>
</organism>
<keyword evidence="2" id="KW-0732">Signal</keyword>
<keyword evidence="1" id="KW-0812">Transmembrane</keyword>
<dbReference type="Proteomes" id="UP000050741">
    <property type="component" value="Unassembled WGS sequence"/>
</dbReference>
<reference evidence="4" key="3">
    <citation type="submission" date="2016-06" db="UniProtKB">
        <authorList>
            <consortium name="WormBaseParasite"/>
        </authorList>
    </citation>
    <scope>IDENTIFICATION</scope>
</reference>
<reference evidence="3" key="1">
    <citation type="submission" date="2013-12" db="EMBL/GenBank/DDBJ databases">
        <authorList>
            <person name="Aslett M."/>
        </authorList>
    </citation>
    <scope>NUCLEOTIDE SEQUENCE [LARGE SCALE GENOMIC DNA]</scope>
    <source>
        <strain evidence="3">Lindley</strain>
    </source>
</reference>
<keyword evidence="1" id="KW-1133">Transmembrane helix</keyword>
<feature type="transmembrane region" description="Helical" evidence="1">
    <location>
        <begin position="99"/>
        <end position="122"/>
    </location>
</feature>
<evidence type="ECO:0000256" key="1">
    <source>
        <dbReference type="SAM" id="Phobius"/>
    </source>
</evidence>
<protein>
    <submittedName>
        <fullName evidence="4">Uncharacterized protein</fullName>
    </submittedName>
</protein>